<sequence>MQLKNLPWPISALQPAQILQADFPRPRFNMYFPVERDVDTVETENWCHLEEENPCLNFLELPLQVVHLPQAELLQDVHLCPVEC</sequence>
<comment type="caution">
    <text evidence="1">The sequence shown here is derived from an EMBL/GenBank/DDBJ whole genome shotgun (WGS) entry which is preliminary data.</text>
</comment>
<dbReference type="AlphaFoldDB" id="A0A834T527"/>
<reference evidence="1" key="1">
    <citation type="submission" date="2020-09" db="EMBL/GenBank/DDBJ databases">
        <title>Genome-Enabled Discovery of Anthraquinone Biosynthesis in Senna tora.</title>
        <authorList>
            <person name="Kang S.-H."/>
            <person name="Pandey R.P."/>
            <person name="Lee C.-M."/>
            <person name="Sim J.-S."/>
            <person name="Jeong J.-T."/>
            <person name="Choi B.-S."/>
            <person name="Jung M."/>
            <person name="Ginzburg D."/>
            <person name="Zhao K."/>
            <person name="Won S.Y."/>
            <person name="Oh T.-J."/>
            <person name="Yu Y."/>
            <person name="Kim N.-H."/>
            <person name="Lee O.R."/>
            <person name="Lee T.-H."/>
            <person name="Bashyal P."/>
            <person name="Kim T.-S."/>
            <person name="Lee W.-H."/>
            <person name="Kawkins C."/>
            <person name="Kim C.-K."/>
            <person name="Kim J.S."/>
            <person name="Ahn B.O."/>
            <person name="Rhee S.Y."/>
            <person name="Sohng J.K."/>
        </authorList>
    </citation>
    <scope>NUCLEOTIDE SEQUENCE</scope>
    <source>
        <tissue evidence="1">Leaf</tissue>
    </source>
</reference>
<name>A0A834T527_9FABA</name>
<protein>
    <submittedName>
        <fullName evidence="1">Protein DA1-related 1</fullName>
    </submittedName>
</protein>
<dbReference type="Proteomes" id="UP000634136">
    <property type="component" value="Unassembled WGS sequence"/>
</dbReference>
<keyword evidence="2" id="KW-1185">Reference proteome</keyword>
<evidence type="ECO:0000313" key="1">
    <source>
        <dbReference type="EMBL" id="KAF7809759.1"/>
    </source>
</evidence>
<gene>
    <name evidence="1" type="ORF">G2W53_036502</name>
</gene>
<organism evidence="1 2">
    <name type="scientific">Senna tora</name>
    <dbReference type="NCBI Taxonomy" id="362788"/>
    <lineage>
        <taxon>Eukaryota</taxon>
        <taxon>Viridiplantae</taxon>
        <taxon>Streptophyta</taxon>
        <taxon>Embryophyta</taxon>
        <taxon>Tracheophyta</taxon>
        <taxon>Spermatophyta</taxon>
        <taxon>Magnoliopsida</taxon>
        <taxon>eudicotyledons</taxon>
        <taxon>Gunneridae</taxon>
        <taxon>Pentapetalae</taxon>
        <taxon>rosids</taxon>
        <taxon>fabids</taxon>
        <taxon>Fabales</taxon>
        <taxon>Fabaceae</taxon>
        <taxon>Caesalpinioideae</taxon>
        <taxon>Cassia clade</taxon>
        <taxon>Senna</taxon>
    </lineage>
</organism>
<evidence type="ECO:0000313" key="2">
    <source>
        <dbReference type="Proteomes" id="UP000634136"/>
    </source>
</evidence>
<proteinExistence type="predicted"/>
<accession>A0A834T527</accession>
<dbReference type="EMBL" id="JAAIUW010000011">
    <property type="protein sequence ID" value="KAF7809759.1"/>
    <property type="molecule type" value="Genomic_DNA"/>
</dbReference>